<accession>A0A6A6P6F2</accession>
<gene>
    <name evidence="2" type="ORF">BDY21DRAFT_370295</name>
</gene>
<evidence type="ECO:0000313" key="2">
    <source>
        <dbReference type="EMBL" id="KAF2459586.1"/>
    </source>
</evidence>
<dbReference type="EMBL" id="MU001675">
    <property type="protein sequence ID" value="KAF2459586.1"/>
    <property type="molecule type" value="Genomic_DNA"/>
</dbReference>
<keyword evidence="3" id="KW-1185">Reference proteome</keyword>
<dbReference type="Pfam" id="PF07093">
    <property type="entry name" value="SGT1"/>
    <property type="match status" value="1"/>
</dbReference>
<sequence length="632" mass="70034">MEVPPGAAPDDGLKWFDEGFEGFPKRLPDDTVEYLVYMVDDKLSPLESRTKLTEFRRAAEGLTERLLKDYIWQRDAFKLELVRERDSAFLRGSTNFGDSIADEWLIVYLLRETSKQFLKAWVRIFDMDGEFLLIEAANVLPTWLNPEIAENRVWLNAGSLHIIPRVSPFQTCHPTLLEALAFIHKSPSSLVTSPLIESEAFFRLRNYPDEIRNSLHTALVTLPLKLAALLRNNPAYVSPAIEAFYLRDPVALRPLFSGGGKTPSLIFDTSDLVTASVRFTKVGYAQLRGQVFSAPLAWEGAVAAAAAEAEAKKDVKVLTRAEMGMKLACGFEMLLGDPAHRDRRCVHEIGLLLEDMDEGGEHVPAHEEMEGWEKVDEDEGWLDIDFEEFEAELSGKRKGKGKTGVHGGFGDKAAQETLRKTVERFEAFLNDESAGMEGADGEWERNEVDEDEEDEEAASESNSEDKAVSFDEEEFDRMMREMMGISPKELDQQEKHSSPAEKSNPTASGHISKVEELDGDSHARDDMEEDEKIQEEMMAIQSELASTGVLNLDSKSNAAGKSKAIAEAAGDSDEESTGELDIDANLAKNILESFKSQAGMAGPTGNMLGLMGLRLPRDGSEDNAGPSSSRKA</sequence>
<reference evidence="2" key="1">
    <citation type="journal article" date="2020" name="Stud. Mycol.">
        <title>101 Dothideomycetes genomes: a test case for predicting lifestyles and emergence of pathogens.</title>
        <authorList>
            <person name="Haridas S."/>
            <person name="Albert R."/>
            <person name="Binder M."/>
            <person name="Bloem J."/>
            <person name="Labutti K."/>
            <person name="Salamov A."/>
            <person name="Andreopoulos B."/>
            <person name="Baker S."/>
            <person name="Barry K."/>
            <person name="Bills G."/>
            <person name="Bluhm B."/>
            <person name="Cannon C."/>
            <person name="Castanera R."/>
            <person name="Culley D."/>
            <person name="Daum C."/>
            <person name="Ezra D."/>
            <person name="Gonzalez J."/>
            <person name="Henrissat B."/>
            <person name="Kuo A."/>
            <person name="Liang C."/>
            <person name="Lipzen A."/>
            <person name="Lutzoni F."/>
            <person name="Magnuson J."/>
            <person name="Mondo S."/>
            <person name="Nolan M."/>
            <person name="Ohm R."/>
            <person name="Pangilinan J."/>
            <person name="Park H.-J."/>
            <person name="Ramirez L."/>
            <person name="Alfaro M."/>
            <person name="Sun H."/>
            <person name="Tritt A."/>
            <person name="Yoshinaga Y."/>
            <person name="Zwiers L.-H."/>
            <person name="Turgeon B."/>
            <person name="Goodwin S."/>
            <person name="Spatafora J."/>
            <person name="Crous P."/>
            <person name="Grigoriev I."/>
        </authorList>
    </citation>
    <scope>NUCLEOTIDE SEQUENCE</scope>
    <source>
        <strain evidence="2">ATCC 16933</strain>
    </source>
</reference>
<dbReference type="PANTHER" id="PTHR13060:SF0">
    <property type="entry name" value="PROTEIN ECDYSONELESS HOMOLOG"/>
    <property type="match status" value="1"/>
</dbReference>
<feature type="compositionally biased region" description="Low complexity" evidence="1">
    <location>
        <begin position="558"/>
        <end position="569"/>
    </location>
</feature>
<feature type="region of interest" description="Disordered" evidence="1">
    <location>
        <begin position="609"/>
        <end position="632"/>
    </location>
</feature>
<feature type="compositionally biased region" description="Polar residues" evidence="1">
    <location>
        <begin position="500"/>
        <end position="509"/>
    </location>
</feature>
<name>A0A6A6P6F2_9PEZI</name>
<feature type="compositionally biased region" description="Basic and acidic residues" evidence="1">
    <location>
        <begin position="512"/>
        <end position="525"/>
    </location>
</feature>
<feature type="region of interest" description="Disordered" evidence="1">
    <location>
        <begin position="557"/>
        <end position="578"/>
    </location>
</feature>
<dbReference type="AlphaFoldDB" id="A0A6A6P6F2"/>
<evidence type="ECO:0000256" key="1">
    <source>
        <dbReference type="SAM" id="MobiDB-lite"/>
    </source>
</evidence>
<proteinExistence type="predicted"/>
<dbReference type="Proteomes" id="UP000799766">
    <property type="component" value="Unassembled WGS sequence"/>
</dbReference>
<feature type="compositionally biased region" description="Acidic residues" evidence="1">
    <location>
        <begin position="447"/>
        <end position="458"/>
    </location>
</feature>
<dbReference type="InterPro" id="IPR010770">
    <property type="entry name" value="Ecd"/>
</dbReference>
<protein>
    <submittedName>
        <fullName evidence="2">SGT1 protein-domain-containing protein</fullName>
    </submittedName>
</protein>
<evidence type="ECO:0000313" key="3">
    <source>
        <dbReference type="Proteomes" id="UP000799766"/>
    </source>
</evidence>
<dbReference type="PANTHER" id="PTHR13060">
    <property type="entry name" value="SGT1 PROTEIN HSGT1 SUPPRESSOR OF GCR2"/>
    <property type="match status" value="1"/>
</dbReference>
<feature type="region of interest" description="Disordered" evidence="1">
    <location>
        <begin position="428"/>
        <end position="535"/>
    </location>
</feature>
<dbReference type="OrthoDB" id="27237at2759"/>
<dbReference type="GO" id="GO:0005634">
    <property type="term" value="C:nucleus"/>
    <property type="evidence" value="ECO:0007669"/>
    <property type="project" value="TreeGrafter"/>
</dbReference>
<organism evidence="2 3">
    <name type="scientific">Lineolata rhizophorae</name>
    <dbReference type="NCBI Taxonomy" id="578093"/>
    <lineage>
        <taxon>Eukaryota</taxon>
        <taxon>Fungi</taxon>
        <taxon>Dikarya</taxon>
        <taxon>Ascomycota</taxon>
        <taxon>Pezizomycotina</taxon>
        <taxon>Dothideomycetes</taxon>
        <taxon>Dothideomycetes incertae sedis</taxon>
        <taxon>Lineolatales</taxon>
        <taxon>Lineolataceae</taxon>
        <taxon>Lineolata</taxon>
    </lineage>
</organism>
<feature type="compositionally biased region" description="Basic and acidic residues" evidence="1">
    <location>
        <begin position="488"/>
        <end position="499"/>
    </location>
</feature>